<accession>A0A0G4JPM3</accession>
<evidence type="ECO:0000313" key="1">
    <source>
        <dbReference type="EMBL" id="CPR13870.1"/>
    </source>
</evidence>
<reference evidence="2" key="1">
    <citation type="submission" date="2015-01" db="EMBL/GenBank/DDBJ databases">
        <authorList>
            <person name="Paterson Steve"/>
        </authorList>
    </citation>
    <scope>NUCLEOTIDE SEQUENCE [LARGE SCALE GENOMIC DNA]</scope>
    <source>
        <strain evidence="2">OBR1</strain>
    </source>
</reference>
<keyword evidence="2" id="KW-1185">Reference proteome</keyword>
<gene>
    <name evidence="1" type="ORF">BN1221_00274</name>
</gene>
<evidence type="ECO:0000313" key="2">
    <source>
        <dbReference type="Proteomes" id="UP000044377"/>
    </source>
</evidence>
<proteinExistence type="predicted"/>
<sequence length="50" mass="5831">MSPLACARSAQQNNTHCVNPLAYVYNPSFFEPRNLLVVFPHSEIYWVEYL</sequence>
<protein>
    <submittedName>
        <fullName evidence="1">Uncharacterized protein</fullName>
    </submittedName>
</protein>
<dbReference type="AlphaFoldDB" id="A0A0G4JPM3"/>
<name>A0A0G4JPM3_9GAMM</name>
<dbReference type="Proteomes" id="UP000044377">
    <property type="component" value="Unassembled WGS sequence"/>
</dbReference>
<dbReference type="EMBL" id="CGIG01000001">
    <property type="protein sequence ID" value="CPR13870.1"/>
    <property type="molecule type" value="Genomic_DNA"/>
</dbReference>
<organism evidence="1 2">
    <name type="scientific">Brenneria goodwinii</name>
    <dbReference type="NCBI Taxonomy" id="1109412"/>
    <lineage>
        <taxon>Bacteria</taxon>
        <taxon>Pseudomonadati</taxon>
        <taxon>Pseudomonadota</taxon>
        <taxon>Gammaproteobacteria</taxon>
        <taxon>Enterobacterales</taxon>
        <taxon>Pectobacteriaceae</taxon>
        <taxon>Brenneria</taxon>
    </lineage>
</organism>